<evidence type="ECO:0000256" key="2">
    <source>
        <dbReference type="ARBA" id="ARBA00001958"/>
    </source>
</evidence>
<evidence type="ECO:0000256" key="15">
    <source>
        <dbReference type="RuleBase" id="RU004462"/>
    </source>
</evidence>
<dbReference type="InterPro" id="IPR022631">
    <property type="entry name" value="ADOMET_SYNTHASE_CS"/>
</dbReference>
<comment type="subcellular location">
    <subcellularLocation>
        <location evidence="14">Cytoplasm</location>
    </subcellularLocation>
</comment>
<dbReference type="GO" id="GO:0005737">
    <property type="term" value="C:cytoplasm"/>
    <property type="evidence" value="ECO:0007669"/>
    <property type="project" value="UniProtKB-SubCell"/>
</dbReference>
<comment type="similarity">
    <text evidence="4 15">Belongs to the AdoMet synthase family.</text>
</comment>
<dbReference type="NCBIfam" id="TIGR01034">
    <property type="entry name" value="metK"/>
    <property type="match status" value="1"/>
</dbReference>
<evidence type="ECO:0000256" key="4">
    <source>
        <dbReference type="ARBA" id="ARBA00009685"/>
    </source>
</evidence>
<dbReference type="GO" id="GO:0046872">
    <property type="term" value="F:metal ion binding"/>
    <property type="evidence" value="ECO:0007669"/>
    <property type="project" value="UniProtKB-KW"/>
</dbReference>
<dbReference type="EC" id="2.5.1.6" evidence="5 13"/>
<evidence type="ECO:0000256" key="14">
    <source>
        <dbReference type="RuleBase" id="RU000542"/>
    </source>
</evidence>
<keyword evidence="11 14" id="KW-0460">Magnesium</keyword>
<evidence type="ECO:0000259" key="17">
    <source>
        <dbReference type="Pfam" id="PF02772"/>
    </source>
</evidence>
<evidence type="ECO:0000256" key="3">
    <source>
        <dbReference type="ARBA" id="ARBA00005224"/>
    </source>
</evidence>
<protein>
    <recommendedName>
        <fullName evidence="5 13">Methionine adenosyltransferase</fullName>
        <ecNumber evidence="5 13">2.5.1.6</ecNumber>
    </recommendedName>
</protein>
<dbReference type="AlphaFoldDB" id="A0A9D9D971"/>
<evidence type="ECO:0000256" key="9">
    <source>
        <dbReference type="ARBA" id="ARBA00022741"/>
    </source>
</evidence>
<comment type="caution">
    <text evidence="19">The sequence shown here is derived from an EMBL/GenBank/DDBJ whole genome shotgun (WGS) entry which is preliminary data.</text>
</comment>
<dbReference type="GO" id="GO:0005524">
    <property type="term" value="F:ATP binding"/>
    <property type="evidence" value="ECO:0007669"/>
    <property type="project" value="UniProtKB-KW"/>
</dbReference>
<organism evidence="19 20">
    <name type="scientific">Candidatus Scatoplasma merdavium</name>
    <dbReference type="NCBI Taxonomy" id="2840932"/>
    <lineage>
        <taxon>Bacteria</taxon>
        <taxon>Bacillati</taxon>
        <taxon>Bacillota</taxon>
        <taxon>Bacilli</taxon>
        <taxon>Bacillales</taxon>
        <taxon>Candidatus Scatoplasma</taxon>
    </lineage>
</organism>
<dbReference type="PROSITE" id="PS00377">
    <property type="entry name" value="ADOMET_SYNTHASE_2"/>
    <property type="match status" value="1"/>
</dbReference>
<keyword evidence="10" id="KW-0067">ATP-binding</keyword>
<dbReference type="PANTHER" id="PTHR11964">
    <property type="entry name" value="S-ADENOSYLMETHIONINE SYNTHETASE"/>
    <property type="match status" value="1"/>
</dbReference>
<evidence type="ECO:0000256" key="7">
    <source>
        <dbReference type="ARBA" id="ARBA00022679"/>
    </source>
</evidence>
<keyword evidence="8 14" id="KW-0479">Metal-binding</keyword>
<dbReference type="PROSITE" id="PS00376">
    <property type="entry name" value="ADOMET_SYNTHASE_1"/>
    <property type="match status" value="1"/>
</dbReference>
<dbReference type="InterPro" id="IPR022628">
    <property type="entry name" value="S-AdoMet_synt_N"/>
</dbReference>
<dbReference type="InterPro" id="IPR022630">
    <property type="entry name" value="S-AdoMet_synt_C"/>
</dbReference>
<comment type="pathway">
    <text evidence="3">Amino-acid biosynthesis; S-adenosyl-L-methionine biosynthesis; S-adenosyl-L-methionine from L-methionine: step 1/1.</text>
</comment>
<dbReference type="InterPro" id="IPR022629">
    <property type="entry name" value="S-AdoMet_synt_central"/>
</dbReference>
<keyword evidence="7 19" id="KW-0808">Transferase</keyword>
<comment type="cofactor">
    <cofactor evidence="1">
        <name>Mg(2+)</name>
        <dbReference type="ChEBI" id="CHEBI:18420"/>
    </cofactor>
</comment>
<dbReference type="Proteomes" id="UP000823629">
    <property type="component" value="Unassembled WGS sequence"/>
</dbReference>
<dbReference type="GO" id="GO:0004478">
    <property type="term" value="F:methionine adenosyltransferase activity"/>
    <property type="evidence" value="ECO:0007669"/>
    <property type="project" value="UniProtKB-UniRule"/>
</dbReference>
<dbReference type="Pfam" id="PF02772">
    <property type="entry name" value="S-AdoMet_synt_M"/>
    <property type="match status" value="1"/>
</dbReference>
<evidence type="ECO:0000256" key="13">
    <source>
        <dbReference type="NCBIfam" id="TIGR01034"/>
    </source>
</evidence>
<dbReference type="InterPro" id="IPR022636">
    <property type="entry name" value="S-AdoMet_synthetase_sfam"/>
</dbReference>
<evidence type="ECO:0000259" key="18">
    <source>
        <dbReference type="Pfam" id="PF02773"/>
    </source>
</evidence>
<evidence type="ECO:0000256" key="8">
    <source>
        <dbReference type="ARBA" id="ARBA00022723"/>
    </source>
</evidence>
<accession>A0A9D9D971</accession>
<keyword evidence="9" id="KW-0547">Nucleotide-binding</keyword>
<keyword evidence="6" id="KW-0554">One-carbon metabolism</keyword>
<dbReference type="CDD" id="cd18079">
    <property type="entry name" value="S-AdoMet_synt"/>
    <property type="match status" value="1"/>
</dbReference>
<evidence type="ECO:0000313" key="20">
    <source>
        <dbReference type="Proteomes" id="UP000823629"/>
    </source>
</evidence>
<reference evidence="19" key="2">
    <citation type="journal article" date="2021" name="PeerJ">
        <title>Extensive microbial diversity within the chicken gut microbiome revealed by metagenomics and culture.</title>
        <authorList>
            <person name="Gilroy R."/>
            <person name="Ravi A."/>
            <person name="Getino M."/>
            <person name="Pursley I."/>
            <person name="Horton D.L."/>
            <person name="Alikhan N.F."/>
            <person name="Baker D."/>
            <person name="Gharbi K."/>
            <person name="Hall N."/>
            <person name="Watson M."/>
            <person name="Adriaenssens E.M."/>
            <person name="Foster-Nyarko E."/>
            <person name="Jarju S."/>
            <person name="Secka A."/>
            <person name="Antonio M."/>
            <person name="Oren A."/>
            <person name="Chaudhuri R.R."/>
            <person name="La Ragione R."/>
            <person name="Hildebrand F."/>
            <person name="Pallen M.J."/>
        </authorList>
    </citation>
    <scope>NUCLEOTIDE SEQUENCE</scope>
    <source>
        <strain evidence="19">1748</strain>
    </source>
</reference>
<proteinExistence type="inferred from homology"/>
<dbReference type="Pfam" id="PF00438">
    <property type="entry name" value="S-AdoMet_synt_N"/>
    <property type="match status" value="1"/>
</dbReference>
<evidence type="ECO:0000256" key="5">
    <source>
        <dbReference type="ARBA" id="ARBA00012828"/>
    </source>
</evidence>
<evidence type="ECO:0000259" key="16">
    <source>
        <dbReference type="Pfam" id="PF00438"/>
    </source>
</evidence>
<evidence type="ECO:0000256" key="10">
    <source>
        <dbReference type="ARBA" id="ARBA00022840"/>
    </source>
</evidence>
<evidence type="ECO:0000256" key="1">
    <source>
        <dbReference type="ARBA" id="ARBA00001946"/>
    </source>
</evidence>
<dbReference type="PIRSF" id="PIRSF000497">
    <property type="entry name" value="MAT"/>
    <property type="match status" value="1"/>
</dbReference>
<dbReference type="InterPro" id="IPR002133">
    <property type="entry name" value="S-AdoMet_synthetase"/>
</dbReference>
<feature type="domain" description="S-adenosylmethionine synthetase central" evidence="17">
    <location>
        <begin position="101"/>
        <end position="215"/>
    </location>
</feature>
<reference evidence="19" key="1">
    <citation type="submission" date="2020-10" db="EMBL/GenBank/DDBJ databases">
        <authorList>
            <person name="Gilroy R."/>
        </authorList>
    </citation>
    <scope>NUCLEOTIDE SEQUENCE</scope>
    <source>
        <strain evidence="19">1748</strain>
    </source>
</reference>
<feature type="domain" description="S-adenosylmethionine synthetase N-terminal" evidence="16">
    <location>
        <begin position="4"/>
        <end position="80"/>
    </location>
</feature>
<gene>
    <name evidence="19" type="ORF">IAC78_01370</name>
</gene>
<name>A0A9D9D971_9BACL</name>
<dbReference type="EMBL" id="JADING010000041">
    <property type="protein sequence ID" value="MBO8414117.1"/>
    <property type="molecule type" value="Genomic_DNA"/>
</dbReference>
<keyword evidence="12 14" id="KW-0630">Potassium</keyword>
<comment type="subunit">
    <text evidence="14">Homotetramer.</text>
</comment>
<evidence type="ECO:0000256" key="12">
    <source>
        <dbReference type="ARBA" id="ARBA00022958"/>
    </source>
</evidence>
<dbReference type="SUPFAM" id="SSF55973">
    <property type="entry name" value="S-adenosylmethionine synthetase"/>
    <property type="match status" value="3"/>
</dbReference>
<dbReference type="GO" id="GO:0006730">
    <property type="term" value="P:one-carbon metabolic process"/>
    <property type="evidence" value="ECO:0007669"/>
    <property type="project" value="UniProtKB-KW"/>
</dbReference>
<evidence type="ECO:0000256" key="6">
    <source>
        <dbReference type="ARBA" id="ARBA00022563"/>
    </source>
</evidence>
<feature type="domain" description="S-adenosylmethionine synthetase C-terminal" evidence="18">
    <location>
        <begin position="218"/>
        <end position="353"/>
    </location>
</feature>
<dbReference type="Gene3D" id="3.30.300.10">
    <property type="match status" value="3"/>
</dbReference>
<sequence>MNKYVTCESVFRGHPDKMCDQISDAILDEYLLKDKDSRVAIECSIKDNLVIIFGEVTSKAHVNLEKVAKRVLRDIGYFDNFVVITKVSTQSWDIAKGVDKLGAGDQGIMYGYATNETKECLPLPYVIARDISKAVENIRKEKYMDVLMPDGKCQVTVRYDDNKPKDIKTIVVSAQTKKGVKLEEVKRIIKEEVLIPLLGQTLDDIEILVNPTGAFFRGGPYADSGLTGRKLMVDTYGGVAHHGGGAFSGKDYTKVDRSGAYYARFVAKSIVKAGLADKCEVGVSYSIGVASPVSVSIDTFGTGKLSDDELLKLINKHFDFSVSNIIQELKLKDISYQRLAEYGHFGNDIYPWENVDGKVGELKKATAKAST</sequence>
<dbReference type="Pfam" id="PF02773">
    <property type="entry name" value="S-AdoMet_synt_C"/>
    <property type="match status" value="1"/>
</dbReference>
<evidence type="ECO:0000256" key="11">
    <source>
        <dbReference type="ARBA" id="ARBA00022842"/>
    </source>
</evidence>
<dbReference type="GO" id="GO:0006556">
    <property type="term" value="P:S-adenosylmethionine biosynthetic process"/>
    <property type="evidence" value="ECO:0007669"/>
    <property type="project" value="UniProtKB-UniRule"/>
</dbReference>
<comment type="cofactor">
    <cofactor evidence="2">
        <name>K(+)</name>
        <dbReference type="ChEBI" id="CHEBI:29103"/>
    </cofactor>
</comment>
<evidence type="ECO:0000313" key="19">
    <source>
        <dbReference type="EMBL" id="MBO8414117.1"/>
    </source>
</evidence>